<dbReference type="PANTHER" id="PTHR30349:SF64">
    <property type="entry name" value="PROPHAGE INTEGRASE INTD-RELATED"/>
    <property type="match status" value="1"/>
</dbReference>
<dbReference type="PROSITE" id="PS51900">
    <property type="entry name" value="CB"/>
    <property type="match status" value="1"/>
</dbReference>
<accession>A0A4U9XKT5</accession>
<evidence type="ECO:0000259" key="6">
    <source>
        <dbReference type="PROSITE" id="PS51900"/>
    </source>
</evidence>
<organism evidence="7 8">
    <name type="scientific">Streptococcus pseudoporcinus</name>
    <dbReference type="NCBI Taxonomy" id="361101"/>
    <lineage>
        <taxon>Bacteria</taxon>
        <taxon>Bacillati</taxon>
        <taxon>Bacillota</taxon>
        <taxon>Bacilli</taxon>
        <taxon>Lactobacillales</taxon>
        <taxon>Streptococcaceae</taxon>
        <taxon>Streptococcus</taxon>
    </lineage>
</organism>
<dbReference type="Pfam" id="PF00589">
    <property type="entry name" value="Phage_integrase"/>
    <property type="match status" value="1"/>
</dbReference>
<dbReference type="GO" id="GO:0003677">
    <property type="term" value="F:DNA binding"/>
    <property type="evidence" value="ECO:0007669"/>
    <property type="project" value="UniProtKB-UniRule"/>
</dbReference>
<evidence type="ECO:0000313" key="8">
    <source>
        <dbReference type="Proteomes" id="UP000304914"/>
    </source>
</evidence>
<evidence type="ECO:0000256" key="1">
    <source>
        <dbReference type="ARBA" id="ARBA00008857"/>
    </source>
</evidence>
<dbReference type="RefSeq" id="WP_138067942.1">
    <property type="nucleotide sequence ID" value="NZ_LR594035.1"/>
</dbReference>
<dbReference type="InterPro" id="IPR011010">
    <property type="entry name" value="DNA_brk_join_enz"/>
</dbReference>
<dbReference type="GO" id="GO:0015074">
    <property type="term" value="P:DNA integration"/>
    <property type="evidence" value="ECO:0007669"/>
    <property type="project" value="InterPro"/>
</dbReference>
<feature type="domain" description="Tyr recombinase" evidence="5">
    <location>
        <begin position="170"/>
        <end position="367"/>
    </location>
</feature>
<dbReference type="EMBL" id="LR594035">
    <property type="protein sequence ID" value="VTS13944.1"/>
    <property type="molecule type" value="Genomic_DNA"/>
</dbReference>
<evidence type="ECO:0000256" key="4">
    <source>
        <dbReference type="PROSITE-ProRule" id="PRU01248"/>
    </source>
</evidence>
<feature type="domain" description="Core-binding (CB)" evidence="6">
    <location>
        <begin position="63"/>
        <end position="144"/>
    </location>
</feature>
<dbReference type="Pfam" id="PF13102">
    <property type="entry name" value="Phage_int_SAM_5"/>
    <property type="match status" value="1"/>
</dbReference>
<dbReference type="InterPro" id="IPR050090">
    <property type="entry name" value="Tyrosine_recombinase_XerCD"/>
</dbReference>
<evidence type="ECO:0000256" key="2">
    <source>
        <dbReference type="ARBA" id="ARBA00023125"/>
    </source>
</evidence>
<proteinExistence type="inferred from homology"/>
<evidence type="ECO:0000313" key="7">
    <source>
        <dbReference type="EMBL" id="VTS13944.1"/>
    </source>
</evidence>
<dbReference type="GO" id="GO:0006310">
    <property type="term" value="P:DNA recombination"/>
    <property type="evidence" value="ECO:0007669"/>
    <property type="project" value="UniProtKB-KW"/>
</dbReference>
<gene>
    <name evidence="7" type="primary">xerD_1</name>
    <name evidence="7" type="ORF">NCTC5385_00273</name>
</gene>
<comment type="similarity">
    <text evidence="1">Belongs to the 'phage' integrase family.</text>
</comment>
<keyword evidence="2 4" id="KW-0238">DNA-binding</keyword>
<dbReference type="CDD" id="cd01189">
    <property type="entry name" value="INT_ICEBs1_C_like"/>
    <property type="match status" value="1"/>
</dbReference>
<evidence type="ECO:0000256" key="3">
    <source>
        <dbReference type="ARBA" id="ARBA00023172"/>
    </source>
</evidence>
<dbReference type="InterPro" id="IPR025269">
    <property type="entry name" value="SAM-like_dom"/>
</dbReference>
<evidence type="ECO:0000259" key="5">
    <source>
        <dbReference type="PROSITE" id="PS51898"/>
    </source>
</evidence>
<dbReference type="SUPFAM" id="SSF56349">
    <property type="entry name" value="DNA breaking-rejoining enzymes"/>
    <property type="match status" value="1"/>
</dbReference>
<dbReference type="Proteomes" id="UP000304914">
    <property type="component" value="Chromosome"/>
</dbReference>
<name>A0A4U9XKT5_9STRE</name>
<reference evidence="7 8" key="1">
    <citation type="submission" date="2019-05" db="EMBL/GenBank/DDBJ databases">
        <authorList>
            <consortium name="Pathogen Informatics"/>
        </authorList>
    </citation>
    <scope>NUCLEOTIDE SEQUENCE [LARGE SCALE GENOMIC DNA]</scope>
    <source>
        <strain evidence="7 8">NCTC5385</strain>
    </source>
</reference>
<dbReference type="AlphaFoldDB" id="A0A4U9XKT5"/>
<dbReference type="PROSITE" id="PS51898">
    <property type="entry name" value="TYR_RECOMBINASE"/>
    <property type="match status" value="1"/>
</dbReference>
<protein>
    <submittedName>
        <fullName evidence="7">Prophage NZ131.3 integrase</fullName>
    </submittedName>
</protein>
<dbReference type="Gene3D" id="1.10.443.10">
    <property type="entry name" value="Intergrase catalytic core"/>
    <property type="match status" value="1"/>
</dbReference>
<sequence>MWHEEQSNGKIKFIEYYKDPYTGKRQRAYVTLDRYTKQSENKARRMLNEIIDEKTRTSGNKSILFGDLVQEWKLSHSKKVKPRTMKVYKHPIEKILKFIGPDVLVSNIDTRLLQSFVDNLIDQYSDNTVNLIKQPLNLMMKYAVKMEYIDKNPMTNVETPKRKIITNEQLEEKYLETEQIENIIKDLRDPIYGNHIANFAETIYLTGMRPGELLALEWSNINFETMKIKIVHTLDYSTNGHAKARPESVKNDGSFRTIDMPLRVKEIFVEELNYQNTNDLQNDFVFISNKGTHLSINTINRKIKKTSLKLYGIVVTGHSFRHSHITLLSELGLPLKSIMDRVGHKDVNTTIKIYTHVTEKLKQDLVDKLNEFVPIQSL</sequence>
<dbReference type="InterPro" id="IPR044068">
    <property type="entry name" value="CB"/>
</dbReference>
<dbReference type="InterPro" id="IPR013762">
    <property type="entry name" value="Integrase-like_cat_sf"/>
</dbReference>
<dbReference type="InterPro" id="IPR002104">
    <property type="entry name" value="Integrase_catalytic"/>
</dbReference>
<dbReference type="PANTHER" id="PTHR30349">
    <property type="entry name" value="PHAGE INTEGRASE-RELATED"/>
    <property type="match status" value="1"/>
</dbReference>
<dbReference type="InterPro" id="IPR010998">
    <property type="entry name" value="Integrase_recombinase_N"/>
</dbReference>
<dbReference type="Gene3D" id="1.10.150.130">
    <property type="match status" value="1"/>
</dbReference>
<keyword evidence="3" id="KW-0233">DNA recombination</keyword>